<comment type="caution">
    <text evidence="3">The sequence shown here is derived from an EMBL/GenBank/DDBJ whole genome shotgun (WGS) entry which is preliminary data.</text>
</comment>
<feature type="compositionally biased region" description="Polar residues" evidence="1">
    <location>
        <begin position="407"/>
        <end position="426"/>
    </location>
</feature>
<feature type="region of interest" description="Disordered" evidence="1">
    <location>
        <begin position="406"/>
        <end position="426"/>
    </location>
</feature>
<accession>A0AAD9CYA6</accession>
<feature type="region of interest" description="Disordered" evidence="1">
    <location>
        <begin position="55"/>
        <end position="111"/>
    </location>
</feature>
<feature type="chain" id="PRO_5042190388" evidence="2">
    <location>
        <begin position="17"/>
        <end position="426"/>
    </location>
</feature>
<evidence type="ECO:0000256" key="1">
    <source>
        <dbReference type="SAM" id="MobiDB-lite"/>
    </source>
</evidence>
<gene>
    <name evidence="3" type="ORF">DB88DRAFT_546338</name>
</gene>
<reference evidence="3" key="1">
    <citation type="submission" date="2023-02" db="EMBL/GenBank/DDBJ databases">
        <title>Identification and recombinant expression of a fungal hydrolase from Papiliotrema laurentii that hydrolyzes apple cutin and clears colloidal polyester polyurethane.</title>
        <authorList>
            <consortium name="DOE Joint Genome Institute"/>
            <person name="Roman V.A."/>
            <person name="Bojanowski C."/>
            <person name="Crable B.R."/>
            <person name="Wagner D.N."/>
            <person name="Hung C.S."/>
            <person name="Nadeau L.J."/>
            <person name="Schratz L."/>
            <person name="Haridas S."/>
            <person name="Pangilinan J."/>
            <person name="Lipzen A."/>
            <person name="Na H."/>
            <person name="Yan M."/>
            <person name="Ng V."/>
            <person name="Grigoriev I.V."/>
            <person name="Spatafora J.W."/>
            <person name="Barlow D."/>
            <person name="Biffinger J."/>
            <person name="Kelley-Loughnane N."/>
            <person name="Varaljay V.A."/>
            <person name="Crookes-Goodson W.J."/>
        </authorList>
    </citation>
    <scope>NUCLEOTIDE SEQUENCE</scope>
    <source>
        <strain evidence="3">5307AH</strain>
    </source>
</reference>
<name>A0AAD9CYA6_PAPLA</name>
<evidence type="ECO:0000313" key="3">
    <source>
        <dbReference type="EMBL" id="KAK1924316.1"/>
    </source>
</evidence>
<organism evidence="3 4">
    <name type="scientific">Papiliotrema laurentii</name>
    <name type="common">Cryptococcus laurentii</name>
    <dbReference type="NCBI Taxonomy" id="5418"/>
    <lineage>
        <taxon>Eukaryota</taxon>
        <taxon>Fungi</taxon>
        <taxon>Dikarya</taxon>
        <taxon>Basidiomycota</taxon>
        <taxon>Agaricomycotina</taxon>
        <taxon>Tremellomycetes</taxon>
        <taxon>Tremellales</taxon>
        <taxon>Rhynchogastremaceae</taxon>
        <taxon>Papiliotrema</taxon>
    </lineage>
</organism>
<keyword evidence="4" id="KW-1185">Reference proteome</keyword>
<protein>
    <submittedName>
        <fullName evidence="3">Ferritin-like domain-containing protein</fullName>
    </submittedName>
</protein>
<dbReference type="AlphaFoldDB" id="A0AAD9CYA6"/>
<dbReference type="Pfam" id="PF13668">
    <property type="entry name" value="Ferritin_2"/>
    <property type="match status" value="1"/>
</dbReference>
<feature type="signal peptide" evidence="2">
    <location>
        <begin position="1"/>
        <end position="16"/>
    </location>
</feature>
<feature type="compositionally biased region" description="Low complexity" evidence="1">
    <location>
        <begin position="55"/>
        <end position="95"/>
    </location>
</feature>
<dbReference type="EMBL" id="JAODAN010000005">
    <property type="protein sequence ID" value="KAK1924316.1"/>
    <property type="molecule type" value="Genomic_DNA"/>
</dbReference>
<sequence>MLLWIPLLLVALYAGASPVKLGDLELRQDAPAASGTAVAADVTAAATIDITDAMSGPTSALSPTASPEPPTATTSTDDTSVPNATAAASPTSSTGGVEGGPRAAASTGSSDPSNLDLTVVKFAALAESLEASFYDAALEKFSPQSFTEAGYEDGQAIVDQLSVILQDEQAHLSALQDIAKSLGGSTDDLDTCVFNFDAALLDVQTFLATARVLEFVGVDAYIGGSILISDRALLVNAAEIVTVEGRHNTILNLLNGGSSVPNAFDMVLTPQQVLSVAAPFVSSGCDPAVALGLQREETPPGLGYSPTPATPALVVTNQGPVRPGTLVTFGGAGMDGKNISTLFCNMIVGGATQAIVLPLQECVVPDGLDGPVHLFVTDSDRPLSANIVDRDGSIIVAGRSIPPRAIETSTHAQDLRSSSSIPSQTP</sequence>
<keyword evidence="2" id="KW-0732">Signal</keyword>
<evidence type="ECO:0000313" key="4">
    <source>
        <dbReference type="Proteomes" id="UP001182556"/>
    </source>
</evidence>
<evidence type="ECO:0000256" key="2">
    <source>
        <dbReference type="SAM" id="SignalP"/>
    </source>
</evidence>
<dbReference type="Proteomes" id="UP001182556">
    <property type="component" value="Unassembled WGS sequence"/>
</dbReference>
<proteinExistence type="predicted"/>